<proteinExistence type="inferred from homology"/>
<dbReference type="InterPro" id="IPR011625">
    <property type="entry name" value="A2M_N_BRD"/>
</dbReference>
<comment type="similarity">
    <text evidence="1">Belongs to the protease inhibitor I39 (alpha-2-macroglobulin) family. Bacterial alpha-2-macroglobulin subfamily.</text>
</comment>
<dbReference type="SMART" id="SM01419">
    <property type="entry name" value="Thiol-ester_cl"/>
    <property type="match status" value="1"/>
</dbReference>
<dbReference type="Pfam" id="PF01835">
    <property type="entry name" value="MG2"/>
    <property type="match status" value="1"/>
</dbReference>
<dbReference type="Gene3D" id="2.60.40.1930">
    <property type="match status" value="1"/>
</dbReference>
<dbReference type="PROSITE" id="PS51257">
    <property type="entry name" value="PROKAR_LIPOPROTEIN"/>
    <property type="match status" value="1"/>
</dbReference>
<dbReference type="PANTHER" id="PTHR40094:SF1">
    <property type="entry name" value="UBIQUITIN DOMAIN-CONTAINING PROTEIN"/>
    <property type="match status" value="1"/>
</dbReference>
<evidence type="ECO:0000256" key="2">
    <source>
        <dbReference type="ARBA" id="ARBA00022729"/>
    </source>
</evidence>
<dbReference type="CDD" id="cd02891">
    <property type="entry name" value="A2M_like"/>
    <property type="match status" value="1"/>
</dbReference>
<dbReference type="InterPro" id="IPR041246">
    <property type="entry name" value="Bact_MG10"/>
</dbReference>
<evidence type="ECO:0000259" key="5">
    <source>
        <dbReference type="SMART" id="SM01360"/>
    </source>
</evidence>
<dbReference type="InterPro" id="IPR049120">
    <property type="entry name" value="A2M_bMG2"/>
</dbReference>
<dbReference type="GO" id="GO:0004866">
    <property type="term" value="F:endopeptidase inhibitor activity"/>
    <property type="evidence" value="ECO:0007669"/>
    <property type="project" value="InterPro"/>
</dbReference>
<dbReference type="InterPro" id="IPR002890">
    <property type="entry name" value="MG2"/>
</dbReference>
<evidence type="ECO:0000313" key="6">
    <source>
        <dbReference type="EMBL" id="RED95308.1"/>
    </source>
</evidence>
<dbReference type="InterPro" id="IPR041462">
    <property type="entry name" value="Bact_A2M_MG6"/>
</dbReference>
<accession>A0A3D9L154</accession>
<protein>
    <recommendedName>
        <fullName evidence="8">Alpha-2-macroglobulin family protein</fullName>
    </recommendedName>
</protein>
<dbReference type="InterPro" id="IPR008930">
    <property type="entry name" value="Terpenoid_cyclase/PrenylTrfase"/>
</dbReference>
<feature type="domain" description="Alpha-2-macroglobulin" evidence="5">
    <location>
        <begin position="1139"/>
        <end position="1228"/>
    </location>
</feature>
<keyword evidence="2 3" id="KW-0732">Signal</keyword>
<dbReference type="RefSeq" id="WP_115869387.1">
    <property type="nucleotide sequence ID" value="NZ_QREG01000018.1"/>
</dbReference>
<dbReference type="InterPro" id="IPR047565">
    <property type="entry name" value="Alpha-macroglob_thiol-ester_cl"/>
</dbReference>
<dbReference type="OrthoDB" id="9767116at2"/>
<evidence type="ECO:0000259" key="4">
    <source>
        <dbReference type="SMART" id="SM01359"/>
    </source>
</evidence>
<dbReference type="SMART" id="SM01360">
    <property type="entry name" value="A2M"/>
    <property type="match status" value="1"/>
</dbReference>
<dbReference type="Pfam" id="PF21142">
    <property type="entry name" value="A2M_bMG2"/>
    <property type="match status" value="1"/>
</dbReference>
<dbReference type="Gene3D" id="2.60.40.3710">
    <property type="match status" value="1"/>
</dbReference>
<reference evidence="6 7" key="1">
    <citation type="submission" date="2018-07" db="EMBL/GenBank/DDBJ databases">
        <title>Genomic Encyclopedia of Type Strains, Phase IV (KMG-IV): sequencing the most valuable type-strain genomes for metagenomic binning, comparative biology and taxonomic classification.</title>
        <authorList>
            <person name="Goeker M."/>
        </authorList>
    </citation>
    <scope>NUCLEOTIDE SEQUENCE [LARGE SCALE GENOMIC DNA]</scope>
    <source>
        <strain evidence="6 7">DSM 4134</strain>
    </source>
</reference>
<dbReference type="Proteomes" id="UP000256779">
    <property type="component" value="Unassembled WGS sequence"/>
</dbReference>
<dbReference type="InterPro" id="IPR021868">
    <property type="entry name" value="Alpha_2_Macroglob_MG3"/>
</dbReference>
<evidence type="ECO:0000256" key="1">
    <source>
        <dbReference type="ARBA" id="ARBA00010556"/>
    </source>
</evidence>
<evidence type="ECO:0000313" key="7">
    <source>
        <dbReference type="Proteomes" id="UP000256779"/>
    </source>
</evidence>
<dbReference type="InterPro" id="IPR001599">
    <property type="entry name" value="Macroglobln_a2"/>
</dbReference>
<dbReference type="Pfam" id="PF11974">
    <property type="entry name" value="bMG3"/>
    <property type="match status" value="1"/>
</dbReference>
<dbReference type="Pfam" id="PF07703">
    <property type="entry name" value="A2M_BRD"/>
    <property type="match status" value="1"/>
</dbReference>
<evidence type="ECO:0000256" key="3">
    <source>
        <dbReference type="SAM" id="SignalP"/>
    </source>
</evidence>
<name>A0A3D9L154_MARFU</name>
<feature type="signal peptide" evidence="3">
    <location>
        <begin position="1"/>
        <end position="25"/>
    </location>
</feature>
<keyword evidence="7" id="KW-1185">Reference proteome</keyword>
<dbReference type="Gene3D" id="1.50.10.20">
    <property type="match status" value="1"/>
</dbReference>
<sequence>MPNRIPHSLLLVLIFLGACSGPKQEQPDTTEIKYSKEIAEIISEVTAGTISPYQSIEVVFNEAMVPEDLINQPIDNPFTFSPKIPGETKWISATKLRLTPESPLTPRTNYSGKLSLESIDPELPVKEIALKFYVHGNEIGSFNTELEVASPTHPNKLVLSGKLTFTQPVKLEDVQNAASLTNHTLSWNQESSTSLSFSSSIITRGTTTQKLTFEISRSKLNLSESLIKTVDVVPLNQLKVQEVVKDESDRTPKILLRLSDQLDPKQSIDGFIQVTPDIAFSHQKQGKHIILTGDFRFGTSYEITVQQGIKSKWGTSLKEKFTQEVKFSDILPQVQFGSKGMYMPTSNGKNLQFMTANVRKVHVEIKRIFNRNIDDFFGRETLKSGKNRSDEFRNTYLSSVGAIIYNQTLEIGEEKNQWLLHNLSLDHVLDKYKNGFYLIRINFNPDDALVKIPGNELQYIQQSGHIFKPLTISDIGLMAKRVGRDTYHVFTTDLITGQPMAGVKLTMTRYDENFRATTNSNGHAVINGESYFTLLKATKGDQTSVIKPYEMQWNTSGFDVGGLSTYDLKTRAYTYTERGVYRPGDTINLSCIVRYRDSSGGSDIPADLHFMNPEGTTVLTKTQKGAHESFYNFLLYTDMNAGTGTWNARIRVGNEYFYHPIKIETVVANKLKVKVSPETRTVLPDLKQVKVEVESRYLFGATADGLKYETEVELFDQRKPFPKFKTYSFFDQNKNFEGISSKIQAGNLNEAGKAQITWNIPDLSHAPAPLKAKISAAVSENEGRPNDAWAYLDVHPFSHYVGIEDNYSYTKLNTTHEIPVVLVDHTGEPVAGKELVYRIYRNDSHWWYQYDNYQDFQLRFKSDKHSYLVEEGTITSGKPFATLSFQPTQKGKYLIEIQDGSVLKGHTSSVFKSAYPYGSIPTGDENAGTLALRSEKETYQVGEQAIISFPSPRQGNVLITVERGDQILFHKWVQPVDKEEMTIKLPIKADMTPNVYVTITALQSHSQTINDRPIRMFGILPLTVIDPNSKQDLTIEMPDELEPDQDFEVNIANTSGKQTQFTIAIVDEGLLDLTNFDTPNPWKEFFKKIRLDIETYDLYGHVIGANAEDVFKTFSIGGDGDYRESQLDPFKKKKRFKPVCMFKGPLLTDESGKATVKFKMPNYVGSVRVMVVSAKGHQYGSAEKTVPVRSDLILQPTIPRALKPGDEFAMPVNVFATKAELGKVNISVKTEGPLEVIGQQRIDLTFTEESDQLIRFKLKVKEAVGQAKITIVGSSDKTKSNYEADIAVSPGASRVYTKEEKPIKPGETITFKIPRVGLDGTNNARLQLAIFPNMDFMHRLDYLINYPYGCIEQTTSGIYAQLALKGLFIKGDSRLEEIDKNIDAGISRLRAFQLSNGSFSYWPGSRHTSDWGSNYAAQFLVAARKAGYVVPNDMYDGILRYLDRQSRRGPKEDKYLMTRVNRCLVLASAGKAPLSEMNLLRQNSYEKLSAVQKWQLVTAYHLAGASDKIENLTSNITMETEDYREFGHTYGSGKRDMGIILQCLVALNRLDDAQLLAKQIARMLSARSWYSTQTTGQMLLGIAHYFEAAGISTDQKLIIEGTVGLPNGKRETIKSVDQYKLYINEGYGEELSITLGTDVAATQLYASLAANGVPLYDQSTESNSNIQLDVEWYDEEGNDLDISQVKQGATFYGRYTVSNISVVPVIEEVALVQQLPSGWEIENTHLNDEVRPQWMNRWNLNNEEYLDIRDDRIMWFFDLEKQNLDFVVKINAITTGTFQLPGARAEAMYDRDYMATEKGMSVSVEKTDP</sequence>
<dbReference type="SUPFAM" id="SSF48239">
    <property type="entry name" value="Terpenoid cyclases/Protein prenyltransferases"/>
    <property type="match status" value="1"/>
</dbReference>
<dbReference type="Pfam" id="PF17962">
    <property type="entry name" value="bMG6"/>
    <property type="match status" value="1"/>
</dbReference>
<dbReference type="PANTHER" id="PTHR40094">
    <property type="entry name" value="ALPHA-2-MACROGLOBULIN HOMOLOG"/>
    <property type="match status" value="1"/>
</dbReference>
<comment type="caution">
    <text evidence="6">The sequence shown here is derived from an EMBL/GenBank/DDBJ whole genome shotgun (WGS) entry which is preliminary data.</text>
</comment>
<dbReference type="SMART" id="SM01359">
    <property type="entry name" value="A2M_N_2"/>
    <property type="match status" value="1"/>
</dbReference>
<dbReference type="InterPro" id="IPR051802">
    <property type="entry name" value="YfhM-like"/>
</dbReference>
<dbReference type="Pfam" id="PF00207">
    <property type="entry name" value="A2M"/>
    <property type="match status" value="1"/>
</dbReference>
<dbReference type="Pfam" id="PF17973">
    <property type="entry name" value="bMG10"/>
    <property type="match status" value="1"/>
</dbReference>
<feature type="domain" description="Alpha-2-macroglobulin bait region" evidence="4">
    <location>
        <begin position="930"/>
        <end position="1073"/>
    </location>
</feature>
<organism evidence="6 7">
    <name type="scientific">Marinoscillum furvescens DSM 4134</name>
    <dbReference type="NCBI Taxonomy" id="1122208"/>
    <lineage>
        <taxon>Bacteria</taxon>
        <taxon>Pseudomonadati</taxon>
        <taxon>Bacteroidota</taxon>
        <taxon>Cytophagia</taxon>
        <taxon>Cytophagales</taxon>
        <taxon>Reichenbachiellaceae</taxon>
        <taxon>Marinoscillum</taxon>
    </lineage>
</organism>
<feature type="chain" id="PRO_5017572544" description="Alpha-2-macroglobulin family protein" evidence="3">
    <location>
        <begin position="26"/>
        <end position="1809"/>
    </location>
</feature>
<dbReference type="EMBL" id="QREG01000018">
    <property type="protein sequence ID" value="RED95308.1"/>
    <property type="molecule type" value="Genomic_DNA"/>
</dbReference>
<evidence type="ECO:0008006" key="8">
    <source>
        <dbReference type="Google" id="ProtNLM"/>
    </source>
</evidence>
<dbReference type="InterPro" id="IPR041203">
    <property type="entry name" value="Bact_A2M_MG5"/>
</dbReference>
<dbReference type="Pfam" id="PF17972">
    <property type="entry name" value="bMG5"/>
    <property type="match status" value="1"/>
</dbReference>
<gene>
    <name evidence="6" type="ORF">C7460_11885</name>
</gene>